<dbReference type="SMART" id="SM00710">
    <property type="entry name" value="PbH1"/>
    <property type="match status" value="7"/>
</dbReference>
<protein>
    <recommendedName>
        <fullName evidence="2">endo-polygalacturonase</fullName>
        <ecNumber evidence="2">3.2.1.15</ecNumber>
    </recommendedName>
</protein>
<name>A0A8H3DL59_9AGAM</name>
<feature type="signal peptide" evidence="12">
    <location>
        <begin position="1"/>
        <end position="18"/>
    </location>
</feature>
<dbReference type="EMBL" id="CAJMXA010004000">
    <property type="protein sequence ID" value="CAE6530854.1"/>
    <property type="molecule type" value="Genomic_DNA"/>
</dbReference>
<gene>
    <name evidence="13" type="ORF">RDB_LOCUS167695</name>
</gene>
<dbReference type="InterPro" id="IPR000743">
    <property type="entry name" value="Glyco_hydro_28"/>
</dbReference>
<feature type="active site" evidence="10">
    <location>
        <position position="220"/>
    </location>
</feature>
<keyword evidence="5 11" id="KW-0378">Hydrolase</keyword>
<dbReference type="AlphaFoldDB" id="A0A8H3DL59"/>
<evidence type="ECO:0000256" key="7">
    <source>
        <dbReference type="ARBA" id="ARBA00023295"/>
    </source>
</evidence>
<evidence type="ECO:0000256" key="2">
    <source>
        <dbReference type="ARBA" id="ARBA00012736"/>
    </source>
</evidence>
<feature type="chain" id="PRO_5034318353" description="endo-polygalacturonase" evidence="12">
    <location>
        <begin position="19"/>
        <end position="356"/>
    </location>
</feature>
<comment type="similarity">
    <text evidence="1 11">Belongs to the glycosyl hydrolase 28 family.</text>
</comment>
<dbReference type="GO" id="GO:0071555">
    <property type="term" value="P:cell wall organization"/>
    <property type="evidence" value="ECO:0007669"/>
    <property type="project" value="UniProtKB-KW"/>
</dbReference>
<evidence type="ECO:0000256" key="8">
    <source>
        <dbReference type="ARBA" id="ARBA00023316"/>
    </source>
</evidence>
<keyword evidence="6" id="KW-1015">Disulfide bond</keyword>
<keyword evidence="8" id="KW-0961">Cell wall biogenesis/degradation</keyword>
<evidence type="ECO:0000313" key="13">
    <source>
        <dbReference type="EMBL" id="CAE6530854.1"/>
    </source>
</evidence>
<comment type="caution">
    <text evidence="13">The sequence shown here is derived from an EMBL/GenBank/DDBJ whole genome shotgun (WGS) entry which is preliminary data.</text>
</comment>
<dbReference type="Gene3D" id="2.160.20.10">
    <property type="entry name" value="Single-stranded right-handed beta-helix, Pectin lyase-like"/>
    <property type="match status" value="1"/>
</dbReference>
<dbReference type="GO" id="GO:0045490">
    <property type="term" value="P:pectin catabolic process"/>
    <property type="evidence" value="ECO:0007669"/>
    <property type="project" value="TreeGrafter"/>
</dbReference>
<accession>A0A8H3DL59</accession>
<dbReference type="PANTHER" id="PTHR31884">
    <property type="entry name" value="POLYGALACTURONASE"/>
    <property type="match status" value="1"/>
</dbReference>
<dbReference type="GO" id="GO:0005576">
    <property type="term" value="C:extracellular region"/>
    <property type="evidence" value="ECO:0007669"/>
    <property type="project" value="TreeGrafter"/>
</dbReference>
<comment type="catalytic activity">
    <reaction evidence="9">
        <text>(1,4-alpha-D-galacturonosyl)n+m + H2O = (1,4-alpha-D-galacturonosyl)n + (1,4-alpha-D-galacturonosyl)m.</text>
        <dbReference type="EC" id="3.2.1.15"/>
    </reaction>
</comment>
<sequence>MLSAAAMFSLLSALSVSATPVQRCTGTISSLDDVSGAVKCTTINIESFTVPAGETFSIAAPDGATINVKGKVTFSYKEWSGSLFELSGTDITFNGNGYTFDGQGEQYWDGLGSSGSTKPHPMMKIKSSGTFTNLVVKNSPQQCFSIGNDASLTISKVTVDNCDSNSNSDGKPAGHNTDGFDVSASDVTIEDCTVSNQDDCIAINKGSNIIFKGNSCTGGHGISIGSIGSDVTVSSVQILDNTVKDNQNGLRIKTDASASGSTVSGITYSGNTVTGATKYGVIIDQSYPSTLGTAGTGVKISDITFSGTNTVSVASGGKEVEVNCGDCSGTWNWSGLKLSGGSAGASNYDKISGFSI</sequence>
<dbReference type="InterPro" id="IPR050434">
    <property type="entry name" value="Glycosyl_hydrlase_28"/>
</dbReference>
<evidence type="ECO:0000256" key="5">
    <source>
        <dbReference type="ARBA" id="ARBA00022801"/>
    </source>
</evidence>
<dbReference type="PROSITE" id="PS00502">
    <property type="entry name" value="POLYGALACTURONASE"/>
    <property type="match status" value="1"/>
</dbReference>
<organism evidence="13 14">
    <name type="scientific">Rhizoctonia solani</name>
    <dbReference type="NCBI Taxonomy" id="456999"/>
    <lineage>
        <taxon>Eukaryota</taxon>
        <taxon>Fungi</taxon>
        <taxon>Dikarya</taxon>
        <taxon>Basidiomycota</taxon>
        <taxon>Agaricomycotina</taxon>
        <taxon>Agaricomycetes</taxon>
        <taxon>Cantharellales</taxon>
        <taxon>Ceratobasidiaceae</taxon>
        <taxon>Rhizoctonia</taxon>
    </lineage>
</organism>
<evidence type="ECO:0000256" key="11">
    <source>
        <dbReference type="RuleBase" id="RU361169"/>
    </source>
</evidence>
<dbReference type="InterPro" id="IPR006626">
    <property type="entry name" value="PbH1"/>
</dbReference>
<dbReference type="GO" id="GO:0004650">
    <property type="term" value="F:polygalacturonase activity"/>
    <property type="evidence" value="ECO:0007669"/>
    <property type="project" value="UniProtKB-EC"/>
</dbReference>
<proteinExistence type="inferred from homology"/>
<reference evidence="13" key="1">
    <citation type="submission" date="2021-01" db="EMBL/GenBank/DDBJ databases">
        <authorList>
            <person name="Kaushik A."/>
        </authorList>
    </citation>
    <scope>NUCLEOTIDE SEQUENCE</scope>
    <source>
        <strain evidence="13">AG6-10EEA</strain>
    </source>
</reference>
<evidence type="ECO:0000256" key="1">
    <source>
        <dbReference type="ARBA" id="ARBA00008834"/>
    </source>
</evidence>
<dbReference type="InterPro" id="IPR011050">
    <property type="entry name" value="Pectin_lyase_fold/virulence"/>
</dbReference>
<evidence type="ECO:0000256" key="10">
    <source>
        <dbReference type="PROSITE-ProRule" id="PRU10052"/>
    </source>
</evidence>
<evidence type="ECO:0000256" key="6">
    <source>
        <dbReference type="ARBA" id="ARBA00023157"/>
    </source>
</evidence>
<evidence type="ECO:0000256" key="3">
    <source>
        <dbReference type="ARBA" id="ARBA00022729"/>
    </source>
</evidence>
<dbReference type="EC" id="3.2.1.15" evidence="2"/>
<dbReference type="SUPFAM" id="SSF51126">
    <property type="entry name" value="Pectin lyase-like"/>
    <property type="match status" value="1"/>
</dbReference>
<evidence type="ECO:0000256" key="4">
    <source>
        <dbReference type="ARBA" id="ARBA00022737"/>
    </source>
</evidence>
<evidence type="ECO:0000256" key="9">
    <source>
        <dbReference type="ARBA" id="ARBA00034074"/>
    </source>
</evidence>
<evidence type="ECO:0000256" key="12">
    <source>
        <dbReference type="SAM" id="SignalP"/>
    </source>
</evidence>
<keyword evidence="3 12" id="KW-0732">Signal</keyword>
<dbReference type="PANTHER" id="PTHR31884:SF1">
    <property type="entry name" value="POLYGALACTURONASE"/>
    <property type="match status" value="1"/>
</dbReference>
<keyword evidence="4" id="KW-0677">Repeat</keyword>
<dbReference type="InterPro" id="IPR012334">
    <property type="entry name" value="Pectin_lyas_fold"/>
</dbReference>
<evidence type="ECO:0000313" key="14">
    <source>
        <dbReference type="Proteomes" id="UP000663853"/>
    </source>
</evidence>
<dbReference type="Proteomes" id="UP000663853">
    <property type="component" value="Unassembled WGS sequence"/>
</dbReference>
<dbReference type="Pfam" id="PF00295">
    <property type="entry name" value="Glyco_hydro_28"/>
    <property type="match status" value="1"/>
</dbReference>
<keyword evidence="7 11" id="KW-0326">Glycosidase</keyword>